<keyword evidence="8" id="KW-1185">Reference proteome</keyword>
<evidence type="ECO:0000256" key="6">
    <source>
        <dbReference type="SAM" id="Phobius"/>
    </source>
</evidence>
<evidence type="ECO:0000313" key="7">
    <source>
        <dbReference type="EMBL" id="KAF2843577.1"/>
    </source>
</evidence>
<reference evidence="7" key="1">
    <citation type="journal article" date="2020" name="Stud. Mycol.">
        <title>101 Dothideomycetes genomes: a test case for predicting lifestyles and emergence of pathogens.</title>
        <authorList>
            <person name="Haridas S."/>
            <person name="Albert R."/>
            <person name="Binder M."/>
            <person name="Bloem J."/>
            <person name="Labutti K."/>
            <person name="Salamov A."/>
            <person name="Andreopoulos B."/>
            <person name="Baker S."/>
            <person name="Barry K."/>
            <person name="Bills G."/>
            <person name="Bluhm B."/>
            <person name="Cannon C."/>
            <person name="Castanera R."/>
            <person name="Culley D."/>
            <person name="Daum C."/>
            <person name="Ezra D."/>
            <person name="Gonzalez J."/>
            <person name="Henrissat B."/>
            <person name="Kuo A."/>
            <person name="Liang C."/>
            <person name="Lipzen A."/>
            <person name="Lutzoni F."/>
            <person name="Magnuson J."/>
            <person name="Mondo S."/>
            <person name="Nolan M."/>
            <person name="Ohm R."/>
            <person name="Pangilinan J."/>
            <person name="Park H.-J."/>
            <person name="Ramirez L."/>
            <person name="Alfaro M."/>
            <person name="Sun H."/>
            <person name="Tritt A."/>
            <person name="Yoshinaga Y."/>
            <person name="Zwiers L.-H."/>
            <person name="Turgeon B."/>
            <person name="Goodwin S."/>
            <person name="Spatafora J."/>
            <person name="Crous P."/>
            <person name="Grigoriev I."/>
        </authorList>
    </citation>
    <scope>NUCLEOTIDE SEQUENCE</scope>
    <source>
        <strain evidence="7">CBS 101060</strain>
    </source>
</reference>
<dbReference type="PANTHER" id="PTHR15549">
    <property type="entry name" value="PAIRED IMMUNOGLOBULIN-LIKE TYPE 2 RECEPTOR"/>
    <property type="match status" value="1"/>
</dbReference>
<evidence type="ECO:0000256" key="4">
    <source>
        <dbReference type="ARBA" id="ARBA00023136"/>
    </source>
</evidence>
<feature type="transmembrane region" description="Helical" evidence="6">
    <location>
        <begin position="173"/>
        <end position="194"/>
    </location>
</feature>
<dbReference type="OrthoDB" id="5409186at2759"/>
<dbReference type="AlphaFoldDB" id="A0A9P4SKM9"/>
<dbReference type="GO" id="GO:0071944">
    <property type="term" value="C:cell periphery"/>
    <property type="evidence" value="ECO:0007669"/>
    <property type="project" value="UniProtKB-ARBA"/>
</dbReference>
<comment type="subcellular location">
    <subcellularLocation>
        <location evidence="1">Membrane</location>
        <topology evidence="1">Single-pass membrane protein</topology>
    </subcellularLocation>
</comment>
<dbReference type="InterPro" id="IPR051694">
    <property type="entry name" value="Immunoregulatory_rcpt-like"/>
</dbReference>
<sequence length="316" mass="32826">MAEASTVLNPIISTVTTSAADSGATNWSCVEGDNDLQCCRRGGSQWDWCSGGWPQRLCYRPTEGEVCCNNGQVCSDGPGCCATLGPGVVATTPSPNTEQAEATPTGRTTEQTQTTRAISRPTRTPTSTSTESDSASSTDISASGADPRPSSTSLGDNTDASTSDDGLSTGAKAGIGVGVAAIVLIALLVAFLVFRQRKKNKRETAAAGPAGGLPGPQGPQPQHYPQAAQVYGAPPANSYGPNTQGYGQMQQVPTGPMNDATYTGYVEMDAAAAKPPGQQQQAYELPSQEPERPGKFSLYSKLHPIAVYDWILALYG</sequence>
<gene>
    <name evidence="7" type="ORF">M501DRAFT_985680</name>
</gene>
<feature type="region of interest" description="Disordered" evidence="5">
    <location>
        <begin position="203"/>
        <end position="260"/>
    </location>
</feature>
<feature type="compositionally biased region" description="Polar residues" evidence="5">
    <location>
        <begin position="239"/>
        <end position="253"/>
    </location>
</feature>
<keyword evidence="4 6" id="KW-0472">Membrane</keyword>
<evidence type="ECO:0000256" key="2">
    <source>
        <dbReference type="ARBA" id="ARBA00022692"/>
    </source>
</evidence>
<dbReference type="GO" id="GO:0016020">
    <property type="term" value="C:membrane"/>
    <property type="evidence" value="ECO:0007669"/>
    <property type="project" value="UniProtKB-SubCell"/>
</dbReference>
<name>A0A9P4SKM9_9PEZI</name>
<dbReference type="Proteomes" id="UP000799429">
    <property type="component" value="Unassembled WGS sequence"/>
</dbReference>
<feature type="compositionally biased region" description="Low complexity" evidence="5">
    <location>
        <begin position="101"/>
        <end position="143"/>
    </location>
</feature>
<protein>
    <submittedName>
        <fullName evidence="7">Uncharacterized protein</fullName>
    </submittedName>
</protein>
<organism evidence="7 8">
    <name type="scientific">Patellaria atrata CBS 101060</name>
    <dbReference type="NCBI Taxonomy" id="1346257"/>
    <lineage>
        <taxon>Eukaryota</taxon>
        <taxon>Fungi</taxon>
        <taxon>Dikarya</taxon>
        <taxon>Ascomycota</taxon>
        <taxon>Pezizomycotina</taxon>
        <taxon>Dothideomycetes</taxon>
        <taxon>Dothideomycetes incertae sedis</taxon>
        <taxon>Patellariales</taxon>
        <taxon>Patellariaceae</taxon>
        <taxon>Patellaria</taxon>
    </lineage>
</organism>
<keyword evidence="3 6" id="KW-1133">Transmembrane helix</keyword>
<keyword evidence="2 6" id="KW-0812">Transmembrane</keyword>
<feature type="region of interest" description="Disordered" evidence="5">
    <location>
        <begin position="88"/>
        <end position="165"/>
    </location>
</feature>
<dbReference type="EMBL" id="MU006089">
    <property type="protein sequence ID" value="KAF2843577.1"/>
    <property type="molecule type" value="Genomic_DNA"/>
</dbReference>
<proteinExistence type="predicted"/>
<dbReference type="CDD" id="cd12087">
    <property type="entry name" value="TM_EGFR-like"/>
    <property type="match status" value="1"/>
</dbReference>
<evidence type="ECO:0000313" key="8">
    <source>
        <dbReference type="Proteomes" id="UP000799429"/>
    </source>
</evidence>
<feature type="compositionally biased region" description="Polar residues" evidence="5">
    <location>
        <begin position="149"/>
        <end position="165"/>
    </location>
</feature>
<accession>A0A9P4SKM9</accession>
<evidence type="ECO:0000256" key="3">
    <source>
        <dbReference type="ARBA" id="ARBA00022989"/>
    </source>
</evidence>
<feature type="compositionally biased region" description="Low complexity" evidence="5">
    <location>
        <begin position="220"/>
        <end position="229"/>
    </location>
</feature>
<feature type="compositionally biased region" description="Polar residues" evidence="5">
    <location>
        <begin position="91"/>
        <end position="100"/>
    </location>
</feature>
<evidence type="ECO:0000256" key="1">
    <source>
        <dbReference type="ARBA" id="ARBA00004167"/>
    </source>
</evidence>
<evidence type="ECO:0000256" key="5">
    <source>
        <dbReference type="SAM" id="MobiDB-lite"/>
    </source>
</evidence>
<comment type="caution">
    <text evidence="7">The sequence shown here is derived from an EMBL/GenBank/DDBJ whole genome shotgun (WGS) entry which is preliminary data.</text>
</comment>